<dbReference type="GO" id="GO:0005886">
    <property type="term" value="C:plasma membrane"/>
    <property type="evidence" value="ECO:0007669"/>
    <property type="project" value="UniProtKB-SubCell"/>
</dbReference>
<feature type="transmembrane region" description="Helical" evidence="6">
    <location>
        <begin position="12"/>
        <end position="34"/>
    </location>
</feature>
<dbReference type="OrthoDB" id="9804822at2"/>
<feature type="transmembrane region" description="Helical" evidence="6">
    <location>
        <begin position="156"/>
        <end position="177"/>
    </location>
</feature>
<organism evidence="7 8">
    <name type="scientific">Vibrio panuliri</name>
    <dbReference type="NCBI Taxonomy" id="1381081"/>
    <lineage>
        <taxon>Bacteria</taxon>
        <taxon>Pseudomonadati</taxon>
        <taxon>Pseudomonadota</taxon>
        <taxon>Gammaproteobacteria</taxon>
        <taxon>Vibrionales</taxon>
        <taxon>Vibrionaceae</taxon>
        <taxon>Vibrio</taxon>
    </lineage>
</organism>
<dbReference type="PANTHER" id="PTHR30086">
    <property type="entry name" value="ARGININE EXPORTER PROTEIN ARGO"/>
    <property type="match status" value="1"/>
</dbReference>
<dbReference type="Proteomes" id="UP000186313">
    <property type="component" value="Unassembled WGS sequence"/>
</dbReference>
<keyword evidence="4 6" id="KW-1133">Transmembrane helix</keyword>
<evidence type="ECO:0000313" key="7">
    <source>
        <dbReference type="EMBL" id="OLQ88279.1"/>
    </source>
</evidence>
<dbReference type="PANTHER" id="PTHR30086:SF21">
    <property type="entry name" value="TRANSPORT PROTEIN"/>
    <property type="match status" value="1"/>
</dbReference>
<evidence type="ECO:0000256" key="4">
    <source>
        <dbReference type="ARBA" id="ARBA00022989"/>
    </source>
</evidence>
<evidence type="ECO:0000256" key="6">
    <source>
        <dbReference type="SAM" id="Phobius"/>
    </source>
</evidence>
<evidence type="ECO:0000313" key="8">
    <source>
        <dbReference type="Proteomes" id="UP000186313"/>
    </source>
</evidence>
<keyword evidence="3 6" id="KW-0812">Transmembrane</keyword>
<sequence>MELIFSEYFTELIAVISITMLTIITPGPDFIIVARNSLAYSRRSGVMTAAGVATAVWIHVAYTLAGIGLILSQSIFLYSLIKYLGAAYLIYLGVSCVKGAGNSVSVEAQKSSQSITSFRSYQMGFLNNALNPKATVFFVSLFTQLVSTTTPLSVQIIYGAIVSISCFVWFSCVAMFLNTQGIRRFFLKIQKHIERVMGGVLIAVGLKVASSS</sequence>
<name>A0A1Q9HEY3_9VIBR</name>
<accession>A0A1Q9HEY3</accession>
<dbReference type="RefSeq" id="WP_075709448.1">
    <property type="nucleotide sequence ID" value="NZ_MJMJ01000023.1"/>
</dbReference>
<dbReference type="GO" id="GO:0015171">
    <property type="term" value="F:amino acid transmembrane transporter activity"/>
    <property type="evidence" value="ECO:0007669"/>
    <property type="project" value="TreeGrafter"/>
</dbReference>
<comment type="subcellular location">
    <subcellularLocation>
        <location evidence="1">Cell membrane</location>
        <topology evidence="1">Multi-pass membrane protein</topology>
    </subcellularLocation>
</comment>
<reference evidence="7 8" key="1">
    <citation type="submission" date="2016-09" db="EMBL/GenBank/DDBJ databases">
        <title>Genomic Taxonomy of the Vibrionaceae.</title>
        <authorList>
            <person name="Gonzalez-Castillo A."/>
            <person name="Gomez-Gil B."/>
            <person name="Enciso-Ibarra K."/>
        </authorList>
    </citation>
    <scope>NUCLEOTIDE SEQUENCE [LARGE SCALE GENOMIC DNA]</scope>
    <source>
        <strain evidence="7 8">CAIM 703</strain>
    </source>
</reference>
<dbReference type="Pfam" id="PF01810">
    <property type="entry name" value="LysE"/>
    <property type="match status" value="1"/>
</dbReference>
<comment type="caution">
    <text evidence="7">The sequence shown here is derived from an EMBL/GenBank/DDBJ whole genome shotgun (WGS) entry which is preliminary data.</text>
</comment>
<gene>
    <name evidence="7" type="ORF">BIY22_08935</name>
</gene>
<dbReference type="PIRSF" id="PIRSF006324">
    <property type="entry name" value="LeuE"/>
    <property type="match status" value="1"/>
</dbReference>
<keyword evidence="2" id="KW-1003">Cell membrane</keyword>
<feature type="transmembrane region" description="Helical" evidence="6">
    <location>
        <begin position="46"/>
        <end position="71"/>
    </location>
</feature>
<evidence type="ECO:0000256" key="5">
    <source>
        <dbReference type="ARBA" id="ARBA00023136"/>
    </source>
</evidence>
<proteinExistence type="predicted"/>
<protein>
    <submittedName>
        <fullName evidence="7">Amino acid transporter</fullName>
    </submittedName>
</protein>
<dbReference type="InterPro" id="IPR001123">
    <property type="entry name" value="LeuE-type"/>
</dbReference>
<dbReference type="EMBL" id="MJMJ01000023">
    <property type="protein sequence ID" value="OLQ88279.1"/>
    <property type="molecule type" value="Genomic_DNA"/>
</dbReference>
<evidence type="ECO:0000256" key="1">
    <source>
        <dbReference type="ARBA" id="ARBA00004651"/>
    </source>
</evidence>
<dbReference type="STRING" id="1381081.BIY22_08935"/>
<evidence type="ECO:0000256" key="3">
    <source>
        <dbReference type="ARBA" id="ARBA00022692"/>
    </source>
</evidence>
<keyword evidence="5 6" id="KW-0472">Membrane</keyword>
<dbReference type="AlphaFoldDB" id="A0A1Q9HEY3"/>
<feature type="transmembrane region" description="Helical" evidence="6">
    <location>
        <begin position="83"/>
        <end position="104"/>
    </location>
</feature>
<evidence type="ECO:0000256" key="2">
    <source>
        <dbReference type="ARBA" id="ARBA00022475"/>
    </source>
</evidence>